<keyword evidence="1" id="KW-0378">Hydrolase</keyword>
<dbReference type="KEGG" id="bbat:Bdt_0300"/>
<dbReference type="EMBL" id="CP002930">
    <property type="protein sequence ID" value="AFY00009.1"/>
    <property type="molecule type" value="Genomic_DNA"/>
</dbReference>
<reference evidence="1 2" key="1">
    <citation type="journal article" date="2012" name="BMC Genomics">
        <title>Genome analysis of a simultaneously predatory and prey-independent, novel Bdellovibrio bacteriovorus from the River Tiber, supports in silico predictions of both ancient and recent lateral gene transfer from diverse bacteria.</title>
        <authorList>
            <person name="Hobley L."/>
            <person name="Lerner T.R."/>
            <person name="Williams L.E."/>
            <person name="Lambert C."/>
            <person name="Till R."/>
            <person name="Milner D.S."/>
            <person name="Basford S.M."/>
            <person name="Capeness M.J."/>
            <person name="Fenton A.K."/>
            <person name="Atterbury R.J."/>
            <person name="Harris M.A."/>
            <person name="Sockett R.E."/>
        </authorList>
    </citation>
    <scope>NUCLEOTIDE SEQUENCE [LARGE SCALE GENOMIC DNA]</scope>
    <source>
        <strain evidence="1 2">Tiberius</strain>
    </source>
</reference>
<evidence type="ECO:0000313" key="1">
    <source>
        <dbReference type="EMBL" id="AFY00009.1"/>
    </source>
</evidence>
<dbReference type="Proteomes" id="UP000010074">
    <property type="component" value="Chromosome"/>
</dbReference>
<dbReference type="HOGENOM" id="CLU_1977235_0_0_7"/>
<protein>
    <submittedName>
        <fullName evidence="1">Cell wall-associated hydrolase</fullName>
    </submittedName>
</protein>
<proteinExistence type="predicted"/>
<dbReference type="PATRIC" id="fig|1069642.3.peg.297"/>
<dbReference type="AlphaFoldDB" id="K7Z706"/>
<sequence>MPGVKPEGLKHDKIYMRIWLLGLIITSAVTAKADESSVYNCRFDGEYGNFSSIRMKKYFDPAENMQMGKIDLLQNLVVVESTPARVYQIPLLDNQTYVQMWNSKDVRVDAQLSYSQGGREFKATYTKNEEKKALVCRELKD</sequence>
<evidence type="ECO:0000313" key="2">
    <source>
        <dbReference type="Proteomes" id="UP000010074"/>
    </source>
</evidence>
<accession>K7Z706</accession>
<dbReference type="GO" id="GO:0016787">
    <property type="term" value="F:hydrolase activity"/>
    <property type="evidence" value="ECO:0007669"/>
    <property type="project" value="UniProtKB-KW"/>
</dbReference>
<organism evidence="1 2">
    <name type="scientific">Bdellovibrio bacteriovorus str. Tiberius</name>
    <dbReference type="NCBI Taxonomy" id="1069642"/>
    <lineage>
        <taxon>Bacteria</taxon>
        <taxon>Pseudomonadati</taxon>
        <taxon>Bdellovibrionota</taxon>
        <taxon>Bdellovibrionia</taxon>
        <taxon>Bdellovibrionales</taxon>
        <taxon>Pseudobdellovibrionaceae</taxon>
        <taxon>Bdellovibrio</taxon>
    </lineage>
</organism>
<gene>
    <name evidence="1" type="ORF">Bdt_0300</name>
</gene>
<name>K7Z706_BDEBC</name>